<dbReference type="GO" id="GO:0014826">
    <property type="term" value="P:vein smooth muscle contraction"/>
    <property type="evidence" value="ECO:0007669"/>
    <property type="project" value="TreeGrafter"/>
</dbReference>
<dbReference type="GO" id="GO:0005179">
    <property type="term" value="F:hormone activity"/>
    <property type="evidence" value="ECO:0007669"/>
    <property type="project" value="TreeGrafter"/>
</dbReference>
<feature type="signal peptide" evidence="6">
    <location>
        <begin position="1"/>
        <end position="21"/>
    </location>
</feature>
<evidence type="ECO:0000256" key="4">
    <source>
        <dbReference type="ARBA" id="ARBA00022858"/>
    </source>
</evidence>
<dbReference type="GO" id="GO:0006874">
    <property type="term" value="P:intracellular calcium ion homeostasis"/>
    <property type="evidence" value="ECO:0007669"/>
    <property type="project" value="TreeGrafter"/>
</dbReference>
<evidence type="ECO:0000256" key="5">
    <source>
        <dbReference type="ARBA" id="ARBA00023322"/>
    </source>
</evidence>
<name>A0A556TZP1_BAGYA</name>
<dbReference type="PANTHER" id="PTHR13874">
    <property type="entry name" value="ENDOTHELIN"/>
    <property type="match status" value="1"/>
</dbReference>
<comment type="subcellular location">
    <subcellularLocation>
        <location evidence="1">Secreted</location>
    </subcellularLocation>
</comment>
<proteinExistence type="inferred from homology"/>
<dbReference type="PROSITE" id="PS00270">
    <property type="entry name" value="ENDOTHELIN"/>
    <property type="match status" value="2"/>
</dbReference>
<dbReference type="AlphaFoldDB" id="A0A556TZP1"/>
<dbReference type="SMART" id="SM00272">
    <property type="entry name" value="END"/>
    <property type="match status" value="2"/>
</dbReference>
<keyword evidence="4" id="KW-0838">Vasoactive</keyword>
<comment type="caution">
    <text evidence="8">The sequence shown here is derived from an EMBL/GenBank/DDBJ whole genome shotgun (WGS) entry which is preliminary data.</text>
</comment>
<dbReference type="PANTHER" id="PTHR13874:SF12">
    <property type="entry name" value="ENDOTHELIN-3A"/>
    <property type="match status" value="1"/>
</dbReference>
<dbReference type="GO" id="GO:0031708">
    <property type="term" value="F:endothelin B receptor binding"/>
    <property type="evidence" value="ECO:0007669"/>
    <property type="project" value="TreeGrafter"/>
</dbReference>
<dbReference type="InterPro" id="IPR001928">
    <property type="entry name" value="Endothln-like_toxin"/>
</dbReference>
<evidence type="ECO:0000313" key="8">
    <source>
        <dbReference type="EMBL" id="TSL47661.1"/>
    </source>
</evidence>
<gene>
    <name evidence="8" type="ORF">Baya_7242</name>
</gene>
<feature type="domain" description="Endothelin-like toxin" evidence="7">
    <location>
        <begin position="45"/>
        <end position="66"/>
    </location>
</feature>
<dbReference type="InterPro" id="IPR020475">
    <property type="entry name" value="Endothelin"/>
</dbReference>
<reference evidence="8 9" key="1">
    <citation type="journal article" date="2019" name="Genome Biol. Evol.">
        <title>Whole-Genome Sequencing of the Giant Devil Catfish, Bagarius yarrelli.</title>
        <authorList>
            <person name="Jiang W."/>
            <person name="Lv Y."/>
            <person name="Cheng L."/>
            <person name="Yang K."/>
            <person name="Chao B."/>
            <person name="Wang X."/>
            <person name="Li Y."/>
            <person name="Pan X."/>
            <person name="You X."/>
            <person name="Zhang Y."/>
            <person name="Yang J."/>
            <person name="Li J."/>
            <person name="Zhang X."/>
            <person name="Liu S."/>
            <person name="Sun C."/>
            <person name="Yang J."/>
            <person name="Shi Q."/>
        </authorList>
    </citation>
    <scope>NUCLEOTIDE SEQUENCE [LARGE SCALE GENOMIC DNA]</scope>
    <source>
        <strain evidence="8">JWS20170419001</strain>
        <tissue evidence="8">Muscle</tissue>
    </source>
</reference>
<evidence type="ECO:0000256" key="3">
    <source>
        <dbReference type="ARBA" id="ARBA00022525"/>
    </source>
</evidence>
<protein>
    <submittedName>
        <fullName evidence="8">Endothelin-1</fullName>
    </submittedName>
</protein>
<keyword evidence="3" id="KW-0964">Secreted</keyword>
<dbReference type="OrthoDB" id="9943124at2759"/>
<dbReference type="PRINTS" id="PR00365">
    <property type="entry name" value="ENDOTHELIN"/>
</dbReference>
<dbReference type="Proteomes" id="UP000319801">
    <property type="component" value="Unassembled WGS sequence"/>
</dbReference>
<dbReference type="GO" id="GO:0003100">
    <property type="term" value="P:regulation of systemic arterial blood pressure by endothelin"/>
    <property type="evidence" value="ECO:0007669"/>
    <property type="project" value="TreeGrafter"/>
</dbReference>
<evidence type="ECO:0000256" key="1">
    <source>
        <dbReference type="ARBA" id="ARBA00004613"/>
    </source>
</evidence>
<dbReference type="InterPro" id="IPR019764">
    <property type="entry name" value="Endothelin_toxin_CS"/>
</dbReference>
<accession>A0A556TZP1</accession>
<dbReference type="GO" id="GO:0019229">
    <property type="term" value="P:regulation of vasoconstriction"/>
    <property type="evidence" value="ECO:0007669"/>
    <property type="project" value="InterPro"/>
</dbReference>
<feature type="domain" description="Endothelin-like toxin" evidence="7">
    <location>
        <begin position="91"/>
        <end position="112"/>
    </location>
</feature>
<comment type="similarity">
    <text evidence="2">Belongs to the endothelin/sarafotoxin family.</text>
</comment>
<dbReference type="EMBL" id="VCAZ01000032">
    <property type="protein sequence ID" value="TSL47661.1"/>
    <property type="molecule type" value="Genomic_DNA"/>
</dbReference>
<keyword evidence="6" id="KW-0732">Signal</keyword>
<organism evidence="8 9">
    <name type="scientific">Bagarius yarrelli</name>
    <name type="common">Goonch</name>
    <name type="synonym">Bagrus yarrelli</name>
    <dbReference type="NCBI Taxonomy" id="175774"/>
    <lineage>
        <taxon>Eukaryota</taxon>
        <taxon>Metazoa</taxon>
        <taxon>Chordata</taxon>
        <taxon>Craniata</taxon>
        <taxon>Vertebrata</taxon>
        <taxon>Euteleostomi</taxon>
        <taxon>Actinopterygii</taxon>
        <taxon>Neopterygii</taxon>
        <taxon>Teleostei</taxon>
        <taxon>Ostariophysi</taxon>
        <taxon>Siluriformes</taxon>
        <taxon>Sisoridae</taxon>
        <taxon>Sisorinae</taxon>
        <taxon>Bagarius</taxon>
    </lineage>
</organism>
<evidence type="ECO:0000259" key="7">
    <source>
        <dbReference type="SMART" id="SM00272"/>
    </source>
</evidence>
<keyword evidence="5" id="KW-0839">Vasoconstrictor</keyword>
<dbReference type="Pfam" id="PF00322">
    <property type="entry name" value="Endothelin"/>
    <property type="match status" value="1"/>
</dbReference>
<feature type="chain" id="PRO_5022145429" evidence="6">
    <location>
        <begin position="22"/>
        <end position="124"/>
    </location>
</feature>
<keyword evidence="9" id="KW-1185">Reference proteome</keyword>
<dbReference type="GO" id="GO:0005615">
    <property type="term" value="C:extracellular space"/>
    <property type="evidence" value="ECO:0007669"/>
    <property type="project" value="TreeGrafter"/>
</dbReference>
<evidence type="ECO:0000256" key="2">
    <source>
        <dbReference type="ARBA" id="ARBA00010959"/>
    </source>
</evidence>
<evidence type="ECO:0000256" key="6">
    <source>
        <dbReference type="SAM" id="SignalP"/>
    </source>
</evidence>
<evidence type="ECO:0000313" key="9">
    <source>
        <dbReference type="Proteomes" id="UP000319801"/>
    </source>
</evidence>
<sequence>MDFFSILFLTAILMLEQKASTVSMSPAPTGSPSQFSSRSPHREKRCSCENLKDRECMYFCHIGIVWVNTPSQVIPYGVGFHQMRPRRQVERCFCTYTRDPVCVTFCSLRYIKTHVCIYIYLHCV</sequence>